<keyword evidence="1" id="KW-0732">Signal</keyword>
<reference evidence="4" key="1">
    <citation type="journal article" date="2014" name="Science">
        <title>Ancient hybridizations among the ancestral genomes of bread wheat.</title>
        <authorList>
            <consortium name="International Wheat Genome Sequencing Consortium,"/>
            <person name="Marcussen T."/>
            <person name="Sandve S.R."/>
            <person name="Heier L."/>
            <person name="Spannagl M."/>
            <person name="Pfeifer M."/>
            <person name="Jakobsen K.S."/>
            <person name="Wulff B.B."/>
            <person name="Steuernagel B."/>
            <person name="Mayer K.F."/>
            <person name="Olsen O.A."/>
        </authorList>
    </citation>
    <scope>NUCLEOTIDE SEQUENCE [LARGE SCALE GENOMIC DNA]</scope>
    <source>
        <strain evidence="4">cv. AL8/78</strain>
    </source>
</reference>
<reference evidence="3" key="3">
    <citation type="journal article" date="2017" name="Nature">
        <title>Genome sequence of the progenitor of the wheat D genome Aegilops tauschii.</title>
        <authorList>
            <person name="Luo M.C."/>
            <person name="Gu Y.Q."/>
            <person name="Puiu D."/>
            <person name="Wang H."/>
            <person name="Twardziok S.O."/>
            <person name="Deal K.R."/>
            <person name="Huo N."/>
            <person name="Zhu T."/>
            <person name="Wang L."/>
            <person name="Wang Y."/>
            <person name="McGuire P.E."/>
            <person name="Liu S."/>
            <person name="Long H."/>
            <person name="Ramasamy R.K."/>
            <person name="Rodriguez J.C."/>
            <person name="Van S.L."/>
            <person name="Yuan L."/>
            <person name="Wang Z."/>
            <person name="Xia Z."/>
            <person name="Xiao L."/>
            <person name="Anderson O.D."/>
            <person name="Ouyang S."/>
            <person name="Liang Y."/>
            <person name="Zimin A.V."/>
            <person name="Pertea G."/>
            <person name="Qi P."/>
            <person name="Bennetzen J.L."/>
            <person name="Dai X."/>
            <person name="Dawson M.W."/>
            <person name="Muller H.G."/>
            <person name="Kugler K."/>
            <person name="Rivarola-Duarte L."/>
            <person name="Spannagl M."/>
            <person name="Mayer K.F.X."/>
            <person name="Lu F.H."/>
            <person name="Bevan M.W."/>
            <person name="Leroy P."/>
            <person name="Li P."/>
            <person name="You F.M."/>
            <person name="Sun Q."/>
            <person name="Liu Z."/>
            <person name="Lyons E."/>
            <person name="Wicker T."/>
            <person name="Salzberg S.L."/>
            <person name="Devos K.M."/>
            <person name="Dvorak J."/>
        </authorList>
    </citation>
    <scope>NUCLEOTIDE SEQUENCE [LARGE SCALE GENOMIC DNA]</scope>
    <source>
        <strain evidence="3">cv. AL8/78</strain>
    </source>
</reference>
<dbReference type="Gramene" id="AET6Gv20887000.2">
    <property type="protein sequence ID" value="AET6Gv20887000.2"/>
    <property type="gene ID" value="AET6Gv20887000"/>
</dbReference>
<reference evidence="3" key="4">
    <citation type="submission" date="2019-03" db="UniProtKB">
        <authorList>
            <consortium name="EnsemblPlants"/>
        </authorList>
    </citation>
    <scope>IDENTIFICATION</scope>
</reference>
<feature type="signal peptide" evidence="1">
    <location>
        <begin position="1"/>
        <end position="30"/>
    </location>
</feature>
<accession>A0A453PWR2</accession>
<dbReference type="Proteomes" id="UP000015105">
    <property type="component" value="Chromosome 6D"/>
</dbReference>
<feature type="domain" description="Neprosin activation peptide" evidence="2">
    <location>
        <begin position="50"/>
        <end position="87"/>
    </location>
</feature>
<evidence type="ECO:0000313" key="3">
    <source>
        <dbReference type="EnsemblPlants" id="AET6Gv20887000.2"/>
    </source>
</evidence>
<evidence type="ECO:0000313" key="4">
    <source>
        <dbReference type="Proteomes" id="UP000015105"/>
    </source>
</evidence>
<organism evidence="3 4">
    <name type="scientific">Aegilops tauschii subsp. strangulata</name>
    <name type="common">Goatgrass</name>
    <dbReference type="NCBI Taxonomy" id="200361"/>
    <lineage>
        <taxon>Eukaryota</taxon>
        <taxon>Viridiplantae</taxon>
        <taxon>Streptophyta</taxon>
        <taxon>Embryophyta</taxon>
        <taxon>Tracheophyta</taxon>
        <taxon>Spermatophyta</taxon>
        <taxon>Magnoliopsida</taxon>
        <taxon>Liliopsida</taxon>
        <taxon>Poales</taxon>
        <taxon>Poaceae</taxon>
        <taxon>BOP clade</taxon>
        <taxon>Pooideae</taxon>
        <taxon>Triticodae</taxon>
        <taxon>Triticeae</taxon>
        <taxon>Triticinae</taxon>
        <taxon>Aegilops</taxon>
    </lineage>
</organism>
<dbReference type="InterPro" id="IPR025521">
    <property type="entry name" value="Neprosin_propep"/>
</dbReference>
<name>A0A453PWR2_AEGTS</name>
<proteinExistence type="predicted"/>
<reference evidence="3" key="5">
    <citation type="journal article" date="2021" name="G3 (Bethesda)">
        <title>Aegilops tauschii genome assembly Aet v5.0 features greater sequence contiguity and improved annotation.</title>
        <authorList>
            <person name="Wang L."/>
            <person name="Zhu T."/>
            <person name="Rodriguez J.C."/>
            <person name="Deal K.R."/>
            <person name="Dubcovsky J."/>
            <person name="McGuire P.E."/>
            <person name="Lux T."/>
            <person name="Spannagl M."/>
            <person name="Mayer K.F.X."/>
            <person name="Baldrich P."/>
            <person name="Meyers B.C."/>
            <person name="Huo N."/>
            <person name="Gu Y.Q."/>
            <person name="Zhou H."/>
            <person name="Devos K.M."/>
            <person name="Bennetzen J.L."/>
            <person name="Unver T."/>
            <person name="Budak H."/>
            <person name="Gulick P.J."/>
            <person name="Galiba G."/>
            <person name="Kalapos B."/>
            <person name="Nelson D.R."/>
            <person name="Li P."/>
            <person name="You F.M."/>
            <person name="Luo M.C."/>
            <person name="Dvorak J."/>
        </authorList>
    </citation>
    <scope>NUCLEOTIDE SEQUENCE [LARGE SCALE GENOMIC DNA]</scope>
    <source>
        <strain evidence="3">cv. AL8/78</strain>
    </source>
</reference>
<dbReference type="EnsemblPlants" id="AET6Gv20887000.2">
    <property type="protein sequence ID" value="AET6Gv20887000.2"/>
    <property type="gene ID" value="AET6Gv20887000"/>
</dbReference>
<sequence>ISTMKENTYVSVTILLACLILALGGKEVKCIRRDKNTSGAPLNQKVNTTIVVDRGDVYDCIDVNLQPAFSHPLLKHHKIQEQFQYCATTEGSTS</sequence>
<reference evidence="4" key="2">
    <citation type="journal article" date="2017" name="Nat. Plants">
        <title>The Aegilops tauschii genome reveals multiple impacts of transposons.</title>
        <authorList>
            <person name="Zhao G."/>
            <person name="Zou C."/>
            <person name="Li K."/>
            <person name="Wang K."/>
            <person name="Li T."/>
            <person name="Gao L."/>
            <person name="Zhang X."/>
            <person name="Wang H."/>
            <person name="Yang Z."/>
            <person name="Liu X."/>
            <person name="Jiang W."/>
            <person name="Mao L."/>
            <person name="Kong X."/>
            <person name="Jiao Y."/>
            <person name="Jia J."/>
        </authorList>
    </citation>
    <scope>NUCLEOTIDE SEQUENCE [LARGE SCALE GENOMIC DNA]</scope>
    <source>
        <strain evidence="4">cv. AL8/78</strain>
    </source>
</reference>
<evidence type="ECO:0000256" key="1">
    <source>
        <dbReference type="SAM" id="SignalP"/>
    </source>
</evidence>
<protein>
    <recommendedName>
        <fullName evidence="2">Neprosin activation peptide domain-containing protein</fullName>
    </recommendedName>
</protein>
<keyword evidence="4" id="KW-1185">Reference proteome</keyword>
<evidence type="ECO:0000259" key="2">
    <source>
        <dbReference type="Pfam" id="PF14365"/>
    </source>
</evidence>
<dbReference type="Pfam" id="PF14365">
    <property type="entry name" value="Neprosin_AP"/>
    <property type="match status" value="1"/>
</dbReference>
<dbReference type="AlphaFoldDB" id="A0A453PWR2"/>
<feature type="chain" id="PRO_5019360764" description="Neprosin activation peptide domain-containing protein" evidence="1">
    <location>
        <begin position="31"/>
        <end position="94"/>
    </location>
</feature>